<accession>A0A0U5C891</accession>
<sequence length="158" mass="16621">MPTATSTLGWTLTNWGPLPDTYTLDPTCTAATDVFIAYTDAPYAPFWAEVCTTATTENCWPVPTDQSALEEYANNPYLVAYLSPAVACPSGWESIGGAANPADGPVTSSGIFTGYPGRWDYGGDDAVNNNDAPVIIGWKDAIGALLDDGETAIACCPR</sequence>
<dbReference type="AlphaFoldDB" id="A0A0U5C891"/>
<organism evidence="1 2">
    <name type="scientific">Aspergillus calidoustus</name>
    <dbReference type="NCBI Taxonomy" id="454130"/>
    <lineage>
        <taxon>Eukaryota</taxon>
        <taxon>Fungi</taxon>
        <taxon>Dikarya</taxon>
        <taxon>Ascomycota</taxon>
        <taxon>Pezizomycotina</taxon>
        <taxon>Eurotiomycetes</taxon>
        <taxon>Eurotiomycetidae</taxon>
        <taxon>Eurotiales</taxon>
        <taxon>Aspergillaceae</taxon>
        <taxon>Aspergillus</taxon>
        <taxon>Aspergillus subgen. Nidulantes</taxon>
    </lineage>
</organism>
<gene>
    <name evidence="1" type="ORF">ASPCAL06092</name>
</gene>
<dbReference type="OrthoDB" id="5429716at2759"/>
<keyword evidence="2" id="KW-1185">Reference proteome</keyword>
<evidence type="ECO:0000313" key="2">
    <source>
        <dbReference type="Proteomes" id="UP000054771"/>
    </source>
</evidence>
<dbReference type="EMBL" id="CDMC01000004">
    <property type="protein sequence ID" value="CEL04970.1"/>
    <property type="molecule type" value="Genomic_DNA"/>
</dbReference>
<dbReference type="OMA" id="ATTENCW"/>
<name>A0A0U5C891_ASPCI</name>
<evidence type="ECO:0000313" key="1">
    <source>
        <dbReference type="EMBL" id="CEL04970.1"/>
    </source>
</evidence>
<protein>
    <submittedName>
        <fullName evidence="1">Uncharacterized protein</fullName>
    </submittedName>
</protein>
<dbReference type="Proteomes" id="UP000054771">
    <property type="component" value="Unassembled WGS sequence"/>
</dbReference>
<reference evidence="2" key="1">
    <citation type="journal article" date="2016" name="Genome Announc.">
        <title>Draft genome sequences of fungus Aspergillus calidoustus.</title>
        <authorList>
            <person name="Horn F."/>
            <person name="Linde J."/>
            <person name="Mattern D.J."/>
            <person name="Walther G."/>
            <person name="Guthke R."/>
            <person name="Scherlach K."/>
            <person name="Martin K."/>
            <person name="Brakhage A.A."/>
            <person name="Petzke L."/>
            <person name="Valiante V."/>
        </authorList>
    </citation>
    <scope>NUCLEOTIDE SEQUENCE [LARGE SCALE GENOMIC DNA]</scope>
    <source>
        <strain evidence="2">SF006504</strain>
    </source>
</reference>
<proteinExistence type="predicted"/>